<name>A0ABV3DRF0_9ACTN</name>
<dbReference type="Pfam" id="PF02515">
    <property type="entry name" value="CoA_transf_3"/>
    <property type="match status" value="1"/>
</dbReference>
<gene>
    <name evidence="1" type="ORF">AB0C36_33080</name>
</gene>
<sequence>MTELLEGVTVLDLASVGPAARASRWLADYGADVVKVGPVPAKSGVQIAPPFFSYSAHRRMKRVLLDIKAPEGRDAFLALAAKADVVIESFRPGVVDRLGIGHAAVSALNPGIVYCSTSGFGQSGPKSQQAGHDLNYLGTGGFLHLTGKDADGRPPIPGATVADSAGGGMHAVIAILAALLNRASTGQGRHLDVSVADGVLALMALSVDEYLATGENVEVGSNLLLGRYACYDTYQAGDGKWLSVAAIEPRFWGNLCRLLGLDKWTAHQNDDAVQDEIRRDIAEVLRTKSRDAWVAELAPADTCVSAVLSVPELVEDEQFAARGAFATAKHPKHGTFRQIGAVLAGMVPSEDPYLVRESDVTDTDELLAAAGLSADKITALRDEGVVA</sequence>
<reference evidence="1 2" key="1">
    <citation type="submission" date="2024-06" db="EMBL/GenBank/DDBJ databases">
        <title>The Natural Products Discovery Center: Release of the First 8490 Sequenced Strains for Exploring Actinobacteria Biosynthetic Diversity.</title>
        <authorList>
            <person name="Kalkreuter E."/>
            <person name="Kautsar S.A."/>
            <person name="Yang D."/>
            <person name="Bader C.D."/>
            <person name="Teijaro C.N."/>
            <person name="Fluegel L."/>
            <person name="Davis C.M."/>
            <person name="Simpson J.R."/>
            <person name="Lauterbach L."/>
            <person name="Steele A.D."/>
            <person name="Gui C."/>
            <person name="Meng S."/>
            <person name="Li G."/>
            <person name="Viehrig K."/>
            <person name="Ye F."/>
            <person name="Su P."/>
            <person name="Kiefer A.F."/>
            <person name="Nichols A."/>
            <person name="Cepeda A.J."/>
            <person name="Yan W."/>
            <person name="Fan B."/>
            <person name="Jiang Y."/>
            <person name="Adhikari A."/>
            <person name="Zheng C.-J."/>
            <person name="Schuster L."/>
            <person name="Cowan T.M."/>
            <person name="Smanski M.J."/>
            <person name="Chevrette M.G."/>
            <person name="De Carvalho L.P.S."/>
            <person name="Shen B."/>
        </authorList>
    </citation>
    <scope>NUCLEOTIDE SEQUENCE [LARGE SCALE GENOMIC DNA]</scope>
    <source>
        <strain evidence="1 2">NPDC048946</strain>
    </source>
</reference>
<dbReference type="EMBL" id="JBEZFP010000118">
    <property type="protein sequence ID" value="MEU8138323.1"/>
    <property type="molecule type" value="Genomic_DNA"/>
</dbReference>
<dbReference type="SUPFAM" id="SSF89796">
    <property type="entry name" value="CoA-transferase family III (CaiB/BaiF)"/>
    <property type="match status" value="1"/>
</dbReference>
<evidence type="ECO:0000313" key="2">
    <source>
        <dbReference type="Proteomes" id="UP001551482"/>
    </source>
</evidence>
<dbReference type="PANTHER" id="PTHR48228">
    <property type="entry name" value="SUCCINYL-COA--D-CITRAMALATE COA-TRANSFERASE"/>
    <property type="match status" value="1"/>
</dbReference>
<dbReference type="Proteomes" id="UP001551482">
    <property type="component" value="Unassembled WGS sequence"/>
</dbReference>
<dbReference type="InterPro" id="IPR050509">
    <property type="entry name" value="CoA-transferase_III"/>
</dbReference>
<comment type="caution">
    <text evidence="1">The sequence shown here is derived from an EMBL/GenBank/DDBJ whole genome shotgun (WGS) entry which is preliminary data.</text>
</comment>
<keyword evidence="2" id="KW-1185">Reference proteome</keyword>
<dbReference type="Gene3D" id="3.40.50.10540">
    <property type="entry name" value="Crotonobetainyl-coa:carnitine coa-transferase, domain 1"/>
    <property type="match status" value="1"/>
</dbReference>
<accession>A0ABV3DRF0</accession>
<dbReference type="Gene3D" id="3.30.1540.10">
    <property type="entry name" value="formyl-coa transferase, domain 3"/>
    <property type="match status" value="1"/>
</dbReference>
<dbReference type="PANTHER" id="PTHR48228:SF5">
    <property type="entry name" value="ALPHA-METHYLACYL-COA RACEMASE"/>
    <property type="match status" value="1"/>
</dbReference>
<proteinExistence type="predicted"/>
<dbReference type="InterPro" id="IPR023606">
    <property type="entry name" value="CoA-Trfase_III_dom_1_sf"/>
</dbReference>
<dbReference type="RefSeq" id="WP_358361516.1">
    <property type="nucleotide sequence ID" value="NZ_JBEZFP010000118.1"/>
</dbReference>
<evidence type="ECO:0000313" key="1">
    <source>
        <dbReference type="EMBL" id="MEU8138323.1"/>
    </source>
</evidence>
<protein>
    <submittedName>
        <fullName evidence="1">CaiB/BaiF CoA-transferase family protein</fullName>
    </submittedName>
</protein>
<organism evidence="1 2">
    <name type="scientific">Streptodolium elevatio</name>
    <dbReference type="NCBI Taxonomy" id="3157996"/>
    <lineage>
        <taxon>Bacteria</taxon>
        <taxon>Bacillati</taxon>
        <taxon>Actinomycetota</taxon>
        <taxon>Actinomycetes</taxon>
        <taxon>Kitasatosporales</taxon>
        <taxon>Streptomycetaceae</taxon>
        <taxon>Streptodolium</taxon>
    </lineage>
</organism>
<dbReference type="InterPro" id="IPR044855">
    <property type="entry name" value="CoA-Trfase_III_dom3_sf"/>
</dbReference>
<dbReference type="InterPro" id="IPR003673">
    <property type="entry name" value="CoA-Trfase_fam_III"/>
</dbReference>